<comment type="caution">
    <text evidence="3">The sequence shown here is derived from an EMBL/GenBank/DDBJ whole genome shotgun (WGS) entry which is preliminary data.</text>
</comment>
<dbReference type="PANTHER" id="PTHR42109:SF2">
    <property type="entry name" value="INTEGRAL MEMBRANE PROTEIN"/>
    <property type="match status" value="1"/>
</dbReference>
<organism evidence="3 4">
    <name type="scientific">Rasamsonia emersonii (strain ATCC 16479 / CBS 393.64 / IMI 116815)</name>
    <dbReference type="NCBI Taxonomy" id="1408163"/>
    <lineage>
        <taxon>Eukaryota</taxon>
        <taxon>Fungi</taxon>
        <taxon>Dikarya</taxon>
        <taxon>Ascomycota</taxon>
        <taxon>Pezizomycotina</taxon>
        <taxon>Eurotiomycetes</taxon>
        <taxon>Eurotiomycetidae</taxon>
        <taxon>Eurotiales</taxon>
        <taxon>Trichocomaceae</taxon>
        <taxon>Rasamsonia</taxon>
    </lineage>
</organism>
<dbReference type="EMBL" id="LASV01000086">
    <property type="protein sequence ID" value="KKA23805.1"/>
    <property type="molecule type" value="Genomic_DNA"/>
</dbReference>
<keyword evidence="1" id="KW-0472">Membrane</keyword>
<dbReference type="PANTHER" id="PTHR42109">
    <property type="entry name" value="UNPLACED GENOMIC SCAFFOLD UM_SCAF_CONTIG_1.265, WHOLE GENOME SHOTGUN SEQUENCE"/>
    <property type="match status" value="1"/>
</dbReference>
<feature type="transmembrane region" description="Helical" evidence="1">
    <location>
        <begin position="75"/>
        <end position="98"/>
    </location>
</feature>
<gene>
    <name evidence="3" type="ORF">T310_2156</name>
</gene>
<feature type="transmembrane region" description="Helical" evidence="1">
    <location>
        <begin position="41"/>
        <end position="63"/>
    </location>
</feature>
<proteinExistence type="predicted"/>
<feature type="transmembrane region" description="Helical" evidence="1">
    <location>
        <begin position="207"/>
        <end position="226"/>
    </location>
</feature>
<keyword evidence="4" id="KW-1185">Reference proteome</keyword>
<feature type="transmembrane region" description="Helical" evidence="1">
    <location>
        <begin position="110"/>
        <end position="132"/>
    </location>
</feature>
<dbReference type="OrthoDB" id="2560628at2759"/>
<evidence type="ECO:0000259" key="2">
    <source>
        <dbReference type="Pfam" id="PF24800"/>
    </source>
</evidence>
<feature type="domain" description="DUF7702" evidence="2">
    <location>
        <begin position="3"/>
        <end position="219"/>
    </location>
</feature>
<protein>
    <recommendedName>
        <fullName evidence="2">DUF7702 domain-containing protein</fullName>
    </recommendedName>
</protein>
<dbReference type="Pfam" id="PF24800">
    <property type="entry name" value="DUF7702"/>
    <property type="match status" value="1"/>
</dbReference>
<dbReference type="GeneID" id="25314507"/>
<reference evidence="3 4" key="1">
    <citation type="submission" date="2015-04" db="EMBL/GenBank/DDBJ databases">
        <authorList>
            <person name="Heijne W.H."/>
            <person name="Fedorova N.D."/>
            <person name="Nierman W.C."/>
            <person name="Vollebregt A.W."/>
            <person name="Zhao Z."/>
            <person name="Wu L."/>
            <person name="Kumar M."/>
            <person name="Stam H."/>
            <person name="van den Berg M.A."/>
            <person name="Pel H.J."/>
        </authorList>
    </citation>
    <scope>NUCLEOTIDE SEQUENCE [LARGE SCALE GENOMIC DNA]</scope>
    <source>
        <strain evidence="3 4">CBS 393.64</strain>
    </source>
</reference>
<accession>A0A0F4Z0C8</accession>
<feature type="transmembrane region" description="Helical" evidence="1">
    <location>
        <begin position="166"/>
        <end position="187"/>
    </location>
</feature>
<dbReference type="AlphaFoldDB" id="A0A0F4Z0C8"/>
<keyword evidence="1" id="KW-1133">Transmembrane helix</keyword>
<evidence type="ECO:0000313" key="3">
    <source>
        <dbReference type="EMBL" id="KKA23805.1"/>
    </source>
</evidence>
<sequence length="234" mass="25661">MLNDHSKVGIALIIFYVPAVLLAAWLLFHRHAHGKGNDRPRLAWIVLLIFSLIRVASGIVLIVHENQQQEIGPTIAAVILLNAGVFPVIAATIGLIWIIQAADFQHNSSIRYGLILSRVLFFVGIALLIAGGSLEGNYNNESSVMTGLKLVYFWRRAARLSLTSMTVLKGASSAMPFFVVRLTYAFLSVFKSSDLTWNPLAGPVGPFVAMALVMEYLVHFAGAGSAERQNRWDT</sequence>
<feature type="transmembrane region" description="Helical" evidence="1">
    <location>
        <begin position="6"/>
        <end position="29"/>
    </location>
</feature>
<dbReference type="InterPro" id="IPR056119">
    <property type="entry name" value="DUF7702"/>
</dbReference>
<dbReference type="Proteomes" id="UP000053958">
    <property type="component" value="Unassembled WGS sequence"/>
</dbReference>
<dbReference type="RefSeq" id="XP_013330417.1">
    <property type="nucleotide sequence ID" value="XM_013474963.1"/>
</dbReference>
<name>A0A0F4Z0C8_RASE3</name>
<evidence type="ECO:0000313" key="4">
    <source>
        <dbReference type="Proteomes" id="UP000053958"/>
    </source>
</evidence>
<keyword evidence="1" id="KW-0812">Transmembrane</keyword>
<evidence type="ECO:0000256" key="1">
    <source>
        <dbReference type="SAM" id="Phobius"/>
    </source>
</evidence>